<keyword evidence="7" id="KW-0378">Hydrolase</keyword>
<keyword evidence="6 13" id="KW-0479">Metal-binding</keyword>
<dbReference type="AlphaFoldDB" id="H8YZ04"/>
<evidence type="ECO:0000313" key="15">
    <source>
        <dbReference type="EMBL" id="EIC21931.1"/>
    </source>
</evidence>
<dbReference type="GO" id="GO:0070006">
    <property type="term" value="F:metalloaminopeptidase activity"/>
    <property type="evidence" value="ECO:0007669"/>
    <property type="project" value="InterPro"/>
</dbReference>
<dbReference type="GO" id="GO:0005829">
    <property type="term" value="C:cytosol"/>
    <property type="evidence" value="ECO:0007669"/>
    <property type="project" value="TreeGrafter"/>
</dbReference>
<evidence type="ECO:0000256" key="13">
    <source>
        <dbReference type="RuleBase" id="RU000590"/>
    </source>
</evidence>
<evidence type="ECO:0000256" key="2">
    <source>
        <dbReference type="ARBA" id="ARBA00001936"/>
    </source>
</evidence>
<dbReference type="STRING" id="631362.Thi970DRAFT_02167"/>
<dbReference type="GO" id="GO:0006508">
    <property type="term" value="P:proteolysis"/>
    <property type="evidence" value="ECO:0007669"/>
    <property type="project" value="UniProtKB-KW"/>
</dbReference>
<dbReference type="PROSITE" id="PS00491">
    <property type="entry name" value="PROLINE_PEPTIDASE"/>
    <property type="match status" value="1"/>
</dbReference>
<evidence type="ECO:0000256" key="8">
    <source>
        <dbReference type="ARBA" id="ARBA00023049"/>
    </source>
</evidence>
<reference evidence="16" key="1">
    <citation type="submission" date="2011-06" db="EMBL/GenBank/DDBJ databases">
        <authorList>
            <consortium name="US DOE Joint Genome Institute (JGI-PGF)"/>
            <person name="Lucas S."/>
            <person name="Han J."/>
            <person name="Lapidus A."/>
            <person name="Cheng J.-F."/>
            <person name="Goodwin L."/>
            <person name="Pitluck S."/>
            <person name="Peters L."/>
            <person name="Land M.L."/>
            <person name="Hauser L."/>
            <person name="Vogl K."/>
            <person name="Liu Z."/>
            <person name="Overmann J."/>
            <person name="Frigaard N.-U."/>
            <person name="Bryant D.A."/>
            <person name="Woyke T.J."/>
        </authorList>
    </citation>
    <scope>NUCLEOTIDE SEQUENCE [LARGE SCALE GENOMIC DNA]</scope>
    <source>
        <strain evidence="16">970</strain>
    </source>
</reference>
<dbReference type="PANTHER" id="PTHR43226">
    <property type="entry name" value="XAA-PRO AMINOPEPTIDASE 3"/>
    <property type="match status" value="1"/>
</dbReference>
<dbReference type="Proteomes" id="UP000002964">
    <property type="component" value="Unassembled WGS sequence"/>
</dbReference>
<dbReference type="SMART" id="SM01011">
    <property type="entry name" value="AMP_N"/>
    <property type="match status" value="1"/>
</dbReference>
<dbReference type="Gene3D" id="3.90.230.10">
    <property type="entry name" value="Creatinase/methionine aminopeptidase superfamily"/>
    <property type="match status" value="1"/>
</dbReference>
<feature type="domain" description="Aminopeptidase P N-terminal" evidence="14">
    <location>
        <begin position="9"/>
        <end position="143"/>
    </location>
</feature>
<proteinExistence type="inferred from homology"/>
<evidence type="ECO:0000256" key="6">
    <source>
        <dbReference type="ARBA" id="ARBA00022723"/>
    </source>
</evidence>
<dbReference type="SUPFAM" id="SSF53092">
    <property type="entry name" value="Creatinase/prolidase N-terminal domain"/>
    <property type="match status" value="1"/>
</dbReference>
<keyword evidence="16" id="KW-1185">Reference proteome</keyword>
<sequence>MGVIGNMSISQDEHRQRRDALLEAIGPDAALIIPAASEVTRNRDTQYPFRQSSDFLWLTGFPEPEAIAVLAPEHKDGDYVLFVRPKDPERETWDGRRFGPEGAVKDFCAKAAHPLAEIDKKLPKLLASRRQLYYPLGQDDAFDLRVMRWLRTLRGQARKGVTAPVELVDSGELLHEARLRKSESELSMMRKAARISAGAHLALMTHCRPGMSEQQLEALFLHRCAEQGAREQAYPPIVAGGENACILHYVENSARLRDGDLVLIDAGCEWQGYASDITRTFPVNGHFSPAQRELYNLVLEAQQAAIDKARPGQAWSAMHKAALQVLTKGLVRLGLLDKKGQKVRKLIKKEKFKPFYMHRTGHWLGLDVHDVGDYKRDGSWRTLEPGMTLTIEPGLYVAPAAEVPKAYRGIGIRIEDDILITDSGAEILSRDAPKDPDEIERLMAELPITKNGAHDITA</sequence>
<evidence type="ECO:0000256" key="1">
    <source>
        <dbReference type="ARBA" id="ARBA00001424"/>
    </source>
</evidence>
<dbReference type="InterPro" id="IPR036005">
    <property type="entry name" value="Creatinase/aminopeptidase-like"/>
</dbReference>
<evidence type="ECO:0000313" key="16">
    <source>
        <dbReference type="Proteomes" id="UP000002964"/>
    </source>
</evidence>
<dbReference type="Pfam" id="PF00557">
    <property type="entry name" value="Peptidase_M24"/>
    <property type="match status" value="1"/>
</dbReference>
<dbReference type="InterPro" id="IPR052433">
    <property type="entry name" value="X-Pro_dipept-like"/>
</dbReference>
<dbReference type="GO" id="GO:0030145">
    <property type="term" value="F:manganese ion binding"/>
    <property type="evidence" value="ECO:0007669"/>
    <property type="project" value="InterPro"/>
</dbReference>
<evidence type="ECO:0000256" key="9">
    <source>
        <dbReference type="ARBA" id="ARBA00023211"/>
    </source>
</evidence>
<evidence type="ECO:0000256" key="5">
    <source>
        <dbReference type="ARBA" id="ARBA00022670"/>
    </source>
</evidence>
<dbReference type="EC" id="3.4.11.9" evidence="4"/>
<protein>
    <recommendedName>
        <fullName evidence="10">Xaa-Pro aminopeptidase</fullName>
        <ecNumber evidence="4">3.4.11.9</ecNumber>
    </recommendedName>
    <alternativeName>
        <fullName evidence="11">Aminopeptidase P II</fullName>
    </alternativeName>
    <alternativeName>
        <fullName evidence="12">X-Pro aminopeptidase</fullName>
    </alternativeName>
</protein>
<organism evidence="15 16">
    <name type="scientific">Thiorhodovibrio frisius</name>
    <dbReference type="NCBI Taxonomy" id="631362"/>
    <lineage>
        <taxon>Bacteria</taxon>
        <taxon>Pseudomonadati</taxon>
        <taxon>Pseudomonadota</taxon>
        <taxon>Gammaproteobacteria</taxon>
        <taxon>Chromatiales</taxon>
        <taxon>Chromatiaceae</taxon>
        <taxon>Thiorhodovibrio</taxon>
    </lineage>
</organism>
<evidence type="ECO:0000256" key="10">
    <source>
        <dbReference type="ARBA" id="ARBA00069363"/>
    </source>
</evidence>
<evidence type="ECO:0000256" key="4">
    <source>
        <dbReference type="ARBA" id="ARBA00012574"/>
    </source>
</evidence>
<accession>H8YZ04</accession>
<evidence type="ECO:0000256" key="7">
    <source>
        <dbReference type="ARBA" id="ARBA00022801"/>
    </source>
</evidence>
<name>H8YZ04_9GAMM</name>
<dbReference type="eggNOG" id="COG0006">
    <property type="taxonomic scope" value="Bacteria"/>
</dbReference>
<dbReference type="SUPFAM" id="SSF55920">
    <property type="entry name" value="Creatinase/aminopeptidase"/>
    <property type="match status" value="1"/>
</dbReference>
<keyword evidence="9" id="KW-0464">Manganese</keyword>
<comment type="similarity">
    <text evidence="3 13">Belongs to the peptidase M24B family.</text>
</comment>
<dbReference type="InterPro" id="IPR007865">
    <property type="entry name" value="Aminopep_P_N"/>
</dbReference>
<reference evidence="15 16" key="2">
    <citation type="submission" date="2011-11" db="EMBL/GenBank/DDBJ databases">
        <authorList>
            <consortium name="US DOE Joint Genome Institute"/>
            <person name="Lucas S."/>
            <person name="Han J."/>
            <person name="Lapidus A."/>
            <person name="Cheng J.-F."/>
            <person name="Goodwin L."/>
            <person name="Pitluck S."/>
            <person name="Peters L."/>
            <person name="Ovchinnikova G."/>
            <person name="Zhang X."/>
            <person name="Detter J.C."/>
            <person name="Han C."/>
            <person name="Tapia R."/>
            <person name="Land M."/>
            <person name="Hauser L."/>
            <person name="Kyrpides N."/>
            <person name="Ivanova N."/>
            <person name="Pagani I."/>
            <person name="Vogl K."/>
            <person name="Liu Z."/>
            <person name="Overmann J."/>
            <person name="Frigaard N.-U."/>
            <person name="Bryant D."/>
            <person name="Woyke T."/>
        </authorList>
    </citation>
    <scope>NUCLEOTIDE SEQUENCE [LARGE SCALE GENOMIC DNA]</scope>
    <source>
        <strain evidence="15 16">970</strain>
    </source>
</reference>
<keyword evidence="8" id="KW-0482">Metalloprotease</keyword>
<dbReference type="InterPro" id="IPR029149">
    <property type="entry name" value="Creatin/AminoP/Spt16_N"/>
</dbReference>
<keyword evidence="15" id="KW-0031">Aminopeptidase</keyword>
<dbReference type="NCBIfam" id="NF008131">
    <property type="entry name" value="PRK10879.1"/>
    <property type="match status" value="1"/>
</dbReference>
<dbReference type="HOGENOM" id="CLU_017266_1_0_6"/>
<gene>
    <name evidence="15" type="ORF">Thi970DRAFT_02167</name>
</gene>
<keyword evidence="5" id="KW-0645">Protease</keyword>
<dbReference type="RefSeq" id="WP_009148515.1">
    <property type="nucleotide sequence ID" value="NZ_CP121471.1"/>
</dbReference>
<evidence type="ECO:0000256" key="3">
    <source>
        <dbReference type="ARBA" id="ARBA00008766"/>
    </source>
</evidence>
<dbReference type="MEROPS" id="M24.004"/>
<evidence type="ECO:0000256" key="12">
    <source>
        <dbReference type="ARBA" id="ARBA00081411"/>
    </source>
</evidence>
<dbReference type="PANTHER" id="PTHR43226:SF4">
    <property type="entry name" value="XAA-PRO AMINOPEPTIDASE 3"/>
    <property type="match status" value="1"/>
</dbReference>
<evidence type="ECO:0000259" key="14">
    <source>
        <dbReference type="SMART" id="SM01011"/>
    </source>
</evidence>
<dbReference type="EMBL" id="JH603169">
    <property type="protein sequence ID" value="EIC21931.1"/>
    <property type="molecule type" value="Genomic_DNA"/>
</dbReference>
<dbReference type="FunFam" id="3.90.230.10:FF:000002">
    <property type="entry name" value="Xaa-Pro aminopeptidase 3"/>
    <property type="match status" value="1"/>
</dbReference>
<dbReference type="InterPro" id="IPR001131">
    <property type="entry name" value="Peptidase_M24B_aminopep-P_CS"/>
</dbReference>
<comment type="catalytic activity">
    <reaction evidence="1">
        <text>Release of any N-terminal amino acid, including proline, that is linked to proline, even from a dipeptide or tripeptide.</text>
        <dbReference type="EC" id="3.4.11.9"/>
    </reaction>
</comment>
<comment type="cofactor">
    <cofactor evidence="2">
        <name>Mn(2+)</name>
        <dbReference type="ChEBI" id="CHEBI:29035"/>
    </cofactor>
</comment>
<dbReference type="CDD" id="cd01087">
    <property type="entry name" value="Prolidase"/>
    <property type="match status" value="1"/>
</dbReference>
<evidence type="ECO:0000256" key="11">
    <source>
        <dbReference type="ARBA" id="ARBA00075356"/>
    </source>
</evidence>
<dbReference type="InterPro" id="IPR000994">
    <property type="entry name" value="Pept_M24"/>
</dbReference>
<dbReference type="Gene3D" id="3.40.350.10">
    <property type="entry name" value="Creatinase/prolidase N-terminal domain"/>
    <property type="match status" value="1"/>
</dbReference>
<dbReference type="Pfam" id="PF05195">
    <property type="entry name" value="AMP_N"/>
    <property type="match status" value="1"/>
</dbReference>